<comment type="caution">
    <text evidence="2">The sequence shown here is derived from an EMBL/GenBank/DDBJ whole genome shotgun (WGS) entry which is preliminary data.</text>
</comment>
<protein>
    <submittedName>
        <fullName evidence="2">Uncharacterized protein</fullName>
    </submittedName>
</protein>
<sequence length="160" mass="18072">MNPIILEDMPNNSKPQPYHNSTIVAQHDCQNDFNDNDVCTFSNHVESLCMLPSVVGSSIVNPIILKDMPDNSKPQPYHNSTTATQEDSQNAFNDNDFCTFGNLEPLFVPPSVIWDDDVGLMQDYSLMEYKETIADDDYVTKPTNDYKVQTTSCFLCFNSI</sequence>
<keyword evidence="3" id="KW-1185">Reference proteome</keyword>
<dbReference type="Proteomes" id="UP000554482">
    <property type="component" value="Unassembled WGS sequence"/>
</dbReference>
<proteinExistence type="predicted"/>
<evidence type="ECO:0000256" key="1">
    <source>
        <dbReference type="SAM" id="MobiDB-lite"/>
    </source>
</evidence>
<evidence type="ECO:0000313" key="2">
    <source>
        <dbReference type="EMBL" id="KAF5174904.1"/>
    </source>
</evidence>
<organism evidence="2 3">
    <name type="scientific">Thalictrum thalictroides</name>
    <name type="common">Rue-anemone</name>
    <name type="synonym">Anemone thalictroides</name>
    <dbReference type="NCBI Taxonomy" id="46969"/>
    <lineage>
        <taxon>Eukaryota</taxon>
        <taxon>Viridiplantae</taxon>
        <taxon>Streptophyta</taxon>
        <taxon>Embryophyta</taxon>
        <taxon>Tracheophyta</taxon>
        <taxon>Spermatophyta</taxon>
        <taxon>Magnoliopsida</taxon>
        <taxon>Ranunculales</taxon>
        <taxon>Ranunculaceae</taxon>
        <taxon>Thalictroideae</taxon>
        <taxon>Thalictrum</taxon>
    </lineage>
</organism>
<dbReference type="AlphaFoldDB" id="A0A7J6UQQ2"/>
<accession>A0A7J6UQQ2</accession>
<reference evidence="2 3" key="1">
    <citation type="submission" date="2020-06" db="EMBL/GenBank/DDBJ databases">
        <title>Transcriptomic and genomic resources for Thalictrum thalictroides and T. hernandezii: Facilitating candidate gene discovery in an emerging model plant lineage.</title>
        <authorList>
            <person name="Arias T."/>
            <person name="Riano-Pachon D.M."/>
            <person name="Di Stilio V.S."/>
        </authorList>
    </citation>
    <scope>NUCLEOTIDE SEQUENCE [LARGE SCALE GENOMIC DNA]</scope>
    <source>
        <strain evidence="3">cv. WT478/WT964</strain>
        <tissue evidence="2">Leaves</tissue>
    </source>
</reference>
<feature type="region of interest" description="Disordered" evidence="1">
    <location>
        <begin position="70"/>
        <end position="89"/>
    </location>
</feature>
<name>A0A7J6UQQ2_THATH</name>
<gene>
    <name evidence="2" type="ORF">FRX31_035509</name>
</gene>
<evidence type="ECO:0000313" key="3">
    <source>
        <dbReference type="Proteomes" id="UP000554482"/>
    </source>
</evidence>
<dbReference type="EMBL" id="JABWDY010044798">
    <property type="protein sequence ID" value="KAF5174904.1"/>
    <property type="molecule type" value="Genomic_DNA"/>
</dbReference>
<feature type="compositionally biased region" description="Polar residues" evidence="1">
    <location>
        <begin position="72"/>
        <end position="89"/>
    </location>
</feature>